<protein>
    <submittedName>
        <fullName evidence="2">Uncharacterized protein</fullName>
    </submittedName>
</protein>
<feature type="region of interest" description="Disordered" evidence="1">
    <location>
        <begin position="1"/>
        <end position="85"/>
    </location>
</feature>
<accession>A0A8R7QH18</accession>
<evidence type="ECO:0000256" key="1">
    <source>
        <dbReference type="SAM" id="MobiDB-lite"/>
    </source>
</evidence>
<proteinExistence type="predicted"/>
<feature type="compositionally biased region" description="Polar residues" evidence="1">
    <location>
        <begin position="1"/>
        <end position="19"/>
    </location>
</feature>
<sequence>MGSVTESSHLSDSGVGTKNSSRPGSRRRRRERARSATLSHRRFPVDPSARAACLMAAPPRRKPSAASLRPRRRRLRQYDGAREVD</sequence>
<name>A0A8R7QH18_TRIUA</name>
<evidence type="ECO:0000313" key="3">
    <source>
        <dbReference type="Proteomes" id="UP000015106"/>
    </source>
</evidence>
<dbReference type="EnsemblPlants" id="TuG1812G0500002845.01.T01">
    <property type="protein sequence ID" value="TuG1812G0500002845.01.T01.cds416494"/>
    <property type="gene ID" value="TuG1812G0500002845.01"/>
</dbReference>
<dbReference type="Gramene" id="TuG1812G0500002845.01.T01">
    <property type="protein sequence ID" value="TuG1812G0500002845.01.T01.cds416494"/>
    <property type="gene ID" value="TuG1812G0500002845.01"/>
</dbReference>
<dbReference type="AlphaFoldDB" id="A0A8R7QH18"/>
<evidence type="ECO:0000313" key="2">
    <source>
        <dbReference type="EnsemblPlants" id="TuG1812G0500002845.01.T01.cds416494"/>
    </source>
</evidence>
<organism evidence="2 3">
    <name type="scientific">Triticum urartu</name>
    <name type="common">Red wild einkorn</name>
    <name type="synonym">Crithodium urartu</name>
    <dbReference type="NCBI Taxonomy" id="4572"/>
    <lineage>
        <taxon>Eukaryota</taxon>
        <taxon>Viridiplantae</taxon>
        <taxon>Streptophyta</taxon>
        <taxon>Embryophyta</taxon>
        <taxon>Tracheophyta</taxon>
        <taxon>Spermatophyta</taxon>
        <taxon>Magnoliopsida</taxon>
        <taxon>Liliopsida</taxon>
        <taxon>Poales</taxon>
        <taxon>Poaceae</taxon>
        <taxon>BOP clade</taxon>
        <taxon>Pooideae</taxon>
        <taxon>Triticodae</taxon>
        <taxon>Triticeae</taxon>
        <taxon>Triticinae</taxon>
        <taxon>Triticum</taxon>
    </lineage>
</organism>
<reference evidence="3" key="1">
    <citation type="journal article" date="2013" name="Nature">
        <title>Draft genome of the wheat A-genome progenitor Triticum urartu.</title>
        <authorList>
            <person name="Ling H.Q."/>
            <person name="Zhao S."/>
            <person name="Liu D."/>
            <person name="Wang J."/>
            <person name="Sun H."/>
            <person name="Zhang C."/>
            <person name="Fan H."/>
            <person name="Li D."/>
            <person name="Dong L."/>
            <person name="Tao Y."/>
            <person name="Gao C."/>
            <person name="Wu H."/>
            <person name="Li Y."/>
            <person name="Cui Y."/>
            <person name="Guo X."/>
            <person name="Zheng S."/>
            <person name="Wang B."/>
            <person name="Yu K."/>
            <person name="Liang Q."/>
            <person name="Yang W."/>
            <person name="Lou X."/>
            <person name="Chen J."/>
            <person name="Feng M."/>
            <person name="Jian J."/>
            <person name="Zhang X."/>
            <person name="Luo G."/>
            <person name="Jiang Y."/>
            <person name="Liu J."/>
            <person name="Wang Z."/>
            <person name="Sha Y."/>
            <person name="Zhang B."/>
            <person name="Wu H."/>
            <person name="Tang D."/>
            <person name="Shen Q."/>
            <person name="Xue P."/>
            <person name="Zou S."/>
            <person name="Wang X."/>
            <person name="Liu X."/>
            <person name="Wang F."/>
            <person name="Yang Y."/>
            <person name="An X."/>
            <person name="Dong Z."/>
            <person name="Zhang K."/>
            <person name="Zhang X."/>
            <person name="Luo M.C."/>
            <person name="Dvorak J."/>
            <person name="Tong Y."/>
            <person name="Wang J."/>
            <person name="Yang H."/>
            <person name="Li Z."/>
            <person name="Wang D."/>
            <person name="Zhang A."/>
            <person name="Wang J."/>
        </authorList>
    </citation>
    <scope>NUCLEOTIDE SEQUENCE</scope>
    <source>
        <strain evidence="3">cv. G1812</strain>
    </source>
</reference>
<dbReference type="Proteomes" id="UP000015106">
    <property type="component" value="Chromosome 5"/>
</dbReference>
<feature type="compositionally biased region" description="Basic and acidic residues" evidence="1">
    <location>
        <begin position="76"/>
        <end position="85"/>
    </location>
</feature>
<reference evidence="2" key="2">
    <citation type="submission" date="2018-03" db="EMBL/GenBank/DDBJ databases">
        <title>The Triticum urartu genome reveals the dynamic nature of wheat genome evolution.</title>
        <authorList>
            <person name="Ling H."/>
            <person name="Ma B."/>
            <person name="Shi X."/>
            <person name="Liu H."/>
            <person name="Dong L."/>
            <person name="Sun H."/>
            <person name="Cao Y."/>
            <person name="Gao Q."/>
            <person name="Zheng S."/>
            <person name="Li Y."/>
            <person name="Yu Y."/>
            <person name="Du H."/>
            <person name="Qi M."/>
            <person name="Li Y."/>
            <person name="Yu H."/>
            <person name="Cui Y."/>
            <person name="Wang N."/>
            <person name="Chen C."/>
            <person name="Wu H."/>
            <person name="Zhao Y."/>
            <person name="Zhang J."/>
            <person name="Li Y."/>
            <person name="Zhou W."/>
            <person name="Zhang B."/>
            <person name="Hu W."/>
            <person name="Eijk M."/>
            <person name="Tang J."/>
            <person name="Witsenboer H."/>
            <person name="Zhao S."/>
            <person name="Li Z."/>
            <person name="Zhang A."/>
            <person name="Wang D."/>
            <person name="Liang C."/>
        </authorList>
    </citation>
    <scope>NUCLEOTIDE SEQUENCE [LARGE SCALE GENOMIC DNA]</scope>
    <source>
        <strain evidence="2">cv. G1812</strain>
    </source>
</reference>
<reference evidence="2" key="3">
    <citation type="submission" date="2022-06" db="UniProtKB">
        <authorList>
            <consortium name="EnsemblPlants"/>
        </authorList>
    </citation>
    <scope>IDENTIFICATION</scope>
</reference>
<keyword evidence="3" id="KW-1185">Reference proteome</keyword>
<feature type="compositionally biased region" description="Basic residues" evidence="1">
    <location>
        <begin position="59"/>
        <end position="75"/>
    </location>
</feature>